<dbReference type="SUPFAM" id="SSF52540">
    <property type="entry name" value="P-loop containing nucleoside triphosphate hydrolases"/>
    <property type="match status" value="1"/>
</dbReference>
<keyword evidence="2" id="KW-0813">Transport</keyword>
<dbReference type="EMBL" id="DRWN01000027">
    <property type="protein sequence ID" value="HHK68273.1"/>
    <property type="molecule type" value="Genomic_DNA"/>
</dbReference>
<dbReference type="PROSITE" id="PS50893">
    <property type="entry name" value="ABC_TRANSPORTER_2"/>
    <property type="match status" value="1"/>
</dbReference>
<keyword evidence="5" id="KW-0029">Amino-acid transport</keyword>
<dbReference type="PANTHER" id="PTHR43820:SF7">
    <property type="entry name" value="BRANCHED-CHAIN AMINO ACID TRANSPORT ATP-BINDING PROTEIN LIVF-RELATED"/>
    <property type="match status" value="1"/>
</dbReference>
<organism evidence="7">
    <name type="scientific">Caldiarchaeum subterraneum</name>
    <dbReference type="NCBI Taxonomy" id="311458"/>
    <lineage>
        <taxon>Archaea</taxon>
        <taxon>Nitrososphaerota</taxon>
        <taxon>Candidatus Caldarchaeales</taxon>
        <taxon>Candidatus Caldarchaeaceae</taxon>
        <taxon>Candidatus Caldarchaeum</taxon>
    </lineage>
</organism>
<dbReference type="GO" id="GO:0005524">
    <property type="term" value="F:ATP binding"/>
    <property type="evidence" value="ECO:0007669"/>
    <property type="project" value="UniProtKB-KW"/>
</dbReference>
<protein>
    <submittedName>
        <fullName evidence="7">ABC transporter ATP-binding protein</fullName>
    </submittedName>
</protein>
<dbReference type="PROSITE" id="PS00211">
    <property type="entry name" value="ABC_TRANSPORTER_1"/>
    <property type="match status" value="1"/>
</dbReference>
<proteinExistence type="inferred from homology"/>
<evidence type="ECO:0000313" key="7">
    <source>
        <dbReference type="EMBL" id="HHK68273.1"/>
    </source>
</evidence>
<comment type="caution">
    <text evidence="7">The sequence shown here is derived from an EMBL/GenBank/DDBJ whole genome shotgun (WGS) entry which is preliminary data.</text>
</comment>
<dbReference type="AlphaFoldDB" id="A0A7C5QR07"/>
<evidence type="ECO:0000256" key="5">
    <source>
        <dbReference type="ARBA" id="ARBA00022970"/>
    </source>
</evidence>
<dbReference type="InterPro" id="IPR003439">
    <property type="entry name" value="ABC_transporter-like_ATP-bd"/>
</dbReference>
<keyword evidence="4 7" id="KW-0067">ATP-binding</keyword>
<name>A0A7C5QR07_CALS0</name>
<evidence type="ECO:0000256" key="4">
    <source>
        <dbReference type="ARBA" id="ARBA00022840"/>
    </source>
</evidence>
<dbReference type="GO" id="GO:0016887">
    <property type="term" value="F:ATP hydrolysis activity"/>
    <property type="evidence" value="ECO:0007669"/>
    <property type="project" value="InterPro"/>
</dbReference>
<dbReference type="SMART" id="SM00382">
    <property type="entry name" value="AAA"/>
    <property type="match status" value="1"/>
</dbReference>
<dbReference type="GO" id="GO:0015807">
    <property type="term" value="P:L-amino acid transport"/>
    <property type="evidence" value="ECO:0007669"/>
    <property type="project" value="TreeGrafter"/>
</dbReference>
<evidence type="ECO:0000256" key="1">
    <source>
        <dbReference type="ARBA" id="ARBA00005417"/>
    </source>
</evidence>
<keyword evidence="3" id="KW-0547">Nucleotide-binding</keyword>
<feature type="domain" description="ABC transporter" evidence="6">
    <location>
        <begin position="2"/>
        <end position="232"/>
    </location>
</feature>
<evidence type="ECO:0000259" key="6">
    <source>
        <dbReference type="PROSITE" id="PS50893"/>
    </source>
</evidence>
<dbReference type="InterPro" id="IPR052156">
    <property type="entry name" value="BCAA_Transport_ATP-bd_LivF"/>
</dbReference>
<dbReference type="Gene3D" id="3.40.50.300">
    <property type="entry name" value="P-loop containing nucleotide triphosphate hydrolases"/>
    <property type="match status" value="1"/>
</dbReference>
<dbReference type="CDD" id="cd03224">
    <property type="entry name" value="ABC_TM1139_LivF_branched"/>
    <property type="match status" value="1"/>
</dbReference>
<evidence type="ECO:0000256" key="3">
    <source>
        <dbReference type="ARBA" id="ARBA00022741"/>
    </source>
</evidence>
<dbReference type="InterPro" id="IPR017871">
    <property type="entry name" value="ABC_transporter-like_CS"/>
</dbReference>
<dbReference type="Pfam" id="PF00005">
    <property type="entry name" value="ABC_tran"/>
    <property type="match status" value="1"/>
</dbReference>
<sequence>MLRTENLCAGYKKLQVLFEVSVTVPANLLTVVVGPNGSGKSTLLKTVFGLTKVYSGRIRLDGVDITGLAPHQVASHGVAYVPQLDNVFANLTVYENLLISSYGLGKADSSVLDVMEIFPHLKRYQTKKAALMSGGERQMLAIAMALIRKPKIMLFDEPTGNLSPKMSTTILNIIRDLRDSHRKTILLAEQNAKRALEIGDKAILLVSGRTAFEGDAQTLLRHKELGRLYLGIR</sequence>
<reference evidence="7" key="1">
    <citation type="journal article" date="2020" name="mSystems">
        <title>Genome- and Community-Level Interaction Insights into Carbon Utilization and Element Cycling Functions of Hydrothermarchaeota in Hydrothermal Sediment.</title>
        <authorList>
            <person name="Zhou Z."/>
            <person name="Liu Y."/>
            <person name="Xu W."/>
            <person name="Pan J."/>
            <person name="Luo Z.H."/>
            <person name="Li M."/>
        </authorList>
    </citation>
    <scope>NUCLEOTIDE SEQUENCE [LARGE SCALE GENOMIC DNA]</scope>
    <source>
        <strain evidence="7">SpSt-1056</strain>
    </source>
</reference>
<gene>
    <name evidence="7" type="ORF">ENM11_03855</name>
</gene>
<accession>A0A7C5QR07</accession>
<dbReference type="PANTHER" id="PTHR43820">
    <property type="entry name" value="HIGH-AFFINITY BRANCHED-CHAIN AMINO ACID TRANSPORT ATP-BINDING PROTEIN LIVF"/>
    <property type="match status" value="1"/>
</dbReference>
<evidence type="ECO:0000256" key="2">
    <source>
        <dbReference type="ARBA" id="ARBA00022448"/>
    </source>
</evidence>
<dbReference type="GO" id="GO:0015658">
    <property type="term" value="F:branched-chain amino acid transmembrane transporter activity"/>
    <property type="evidence" value="ECO:0007669"/>
    <property type="project" value="TreeGrafter"/>
</dbReference>
<dbReference type="InterPro" id="IPR003593">
    <property type="entry name" value="AAA+_ATPase"/>
</dbReference>
<comment type="similarity">
    <text evidence="1">Belongs to the ABC transporter superfamily.</text>
</comment>
<dbReference type="InterPro" id="IPR027417">
    <property type="entry name" value="P-loop_NTPase"/>
</dbReference>